<dbReference type="STRING" id="144512.A0A0V0TKY5"/>
<feature type="compositionally biased region" description="Basic residues" evidence="1">
    <location>
        <begin position="120"/>
        <end position="129"/>
    </location>
</feature>
<protein>
    <submittedName>
        <fullName evidence="3">Uncharacterized protein</fullName>
    </submittedName>
</protein>
<feature type="signal peptide" evidence="2">
    <location>
        <begin position="1"/>
        <end position="17"/>
    </location>
</feature>
<evidence type="ECO:0000313" key="3">
    <source>
        <dbReference type="EMBL" id="KRX39685.1"/>
    </source>
</evidence>
<keyword evidence="2" id="KW-0732">Signal</keyword>
<evidence type="ECO:0000313" key="4">
    <source>
        <dbReference type="Proteomes" id="UP000055048"/>
    </source>
</evidence>
<dbReference type="Proteomes" id="UP000055048">
    <property type="component" value="Unassembled WGS sequence"/>
</dbReference>
<feature type="compositionally biased region" description="Basic and acidic residues" evidence="1">
    <location>
        <begin position="57"/>
        <end position="88"/>
    </location>
</feature>
<feature type="chain" id="PRO_5006869268" evidence="2">
    <location>
        <begin position="18"/>
        <end position="274"/>
    </location>
</feature>
<evidence type="ECO:0000256" key="2">
    <source>
        <dbReference type="SAM" id="SignalP"/>
    </source>
</evidence>
<dbReference type="EMBL" id="JYDJ01000225">
    <property type="protein sequence ID" value="KRX39685.1"/>
    <property type="molecule type" value="Genomic_DNA"/>
</dbReference>
<dbReference type="AlphaFoldDB" id="A0A0V0TKY5"/>
<feature type="region of interest" description="Disordered" evidence="1">
    <location>
        <begin position="117"/>
        <end position="177"/>
    </location>
</feature>
<organism evidence="3 4">
    <name type="scientific">Trichinella murrelli</name>
    <dbReference type="NCBI Taxonomy" id="144512"/>
    <lineage>
        <taxon>Eukaryota</taxon>
        <taxon>Metazoa</taxon>
        <taxon>Ecdysozoa</taxon>
        <taxon>Nematoda</taxon>
        <taxon>Enoplea</taxon>
        <taxon>Dorylaimia</taxon>
        <taxon>Trichinellida</taxon>
        <taxon>Trichinellidae</taxon>
        <taxon>Trichinella</taxon>
    </lineage>
</organism>
<keyword evidence="4" id="KW-1185">Reference proteome</keyword>
<comment type="caution">
    <text evidence="3">The sequence shown here is derived from an EMBL/GenBank/DDBJ whole genome shotgun (WGS) entry which is preliminary data.</text>
</comment>
<evidence type="ECO:0000256" key="1">
    <source>
        <dbReference type="SAM" id="MobiDB-lite"/>
    </source>
</evidence>
<accession>A0A0V0TKY5</accession>
<sequence length="274" mass="31354">MQIFIRVLCIGLRGVNCNGCCRTLCGMTNEAKQKKLKNTDNMQQIMNGTKQNKRRQQKSENADHTRQIEDDKKQIEDDTKQIEDDTKQNKRRQSSWDPNSVGLGLGYFERVKLSHSLKNGAKKMGKRGRHEADRGRHEADRGRHEADRGRHEADRGRHEADRGPHEADRGPHEAEQEKTKFLGPQFCRSGIGILRKGEDRHNAALSSVRVQWSKENVKTRTARSRTREGNSVRLELIPRPENFPINSNRFLALQYANEDRLKIALSSISNGALI</sequence>
<reference evidence="3 4" key="1">
    <citation type="submission" date="2015-01" db="EMBL/GenBank/DDBJ databases">
        <title>Evolution of Trichinella species and genotypes.</title>
        <authorList>
            <person name="Korhonen P.K."/>
            <person name="Edoardo P."/>
            <person name="Giuseppe L.R."/>
            <person name="Gasser R.B."/>
        </authorList>
    </citation>
    <scope>NUCLEOTIDE SEQUENCE [LARGE SCALE GENOMIC DNA]</scope>
    <source>
        <strain evidence="3">ISS417</strain>
    </source>
</reference>
<name>A0A0V0TKY5_9BILA</name>
<proteinExistence type="predicted"/>
<feature type="compositionally biased region" description="Basic and acidic residues" evidence="1">
    <location>
        <begin position="130"/>
        <end position="177"/>
    </location>
</feature>
<gene>
    <name evidence="3" type="ORF">T05_389</name>
</gene>
<feature type="region of interest" description="Disordered" evidence="1">
    <location>
        <begin position="47"/>
        <end position="101"/>
    </location>
</feature>